<organism evidence="2">
    <name type="scientific">marine metagenome</name>
    <dbReference type="NCBI Taxonomy" id="408172"/>
    <lineage>
        <taxon>unclassified sequences</taxon>
        <taxon>metagenomes</taxon>
        <taxon>ecological metagenomes</taxon>
    </lineage>
</organism>
<feature type="compositionally biased region" description="Polar residues" evidence="1">
    <location>
        <begin position="19"/>
        <end position="32"/>
    </location>
</feature>
<gene>
    <name evidence="2" type="ORF">METZ01_LOCUS267810</name>
</gene>
<dbReference type="EMBL" id="UINC01076109">
    <property type="protein sequence ID" value="SVC14956.1"/>
    <property type="molecule type" value="Genomic_DNA"/>
</dbReference>
<dbReference type="AlphaFoldDB" id="A0A382JT84"/>
<feature type="non-terminal residue" evidence="2">
    <location>
        <position position="1"/>
    </location>
</feature>
<proteinExistence type="predicted"/>
<reference evidence="2" key="1">
    <citation type="submission" date="2018-05" db="EMBL/GenBank/DDBJ databases">
        <authorList>
            <person name="Lanie J.A."/>
            <person name="Ng W.-L."/>
            <person name="Kazmierczak K.M."/>
            <person name="Andrzejewski T.M."/>
            <person name="Davidsen T.M."/>
            <person name="Wayne K.J."/>
            <person name="Tettelin H."/>
            <person name="Glass J.I."/>
            <person name="Rusch D."/>
            <person name="Podicherti R."/>
            <person name="Tsui H.-C.T."/>
            <person name="Winkler M.E."/>
        </authorList>
    </citation>
    <scope>NUCLEOTIDE SEQUENCE</scope>
</reference>
<evidence type="ECO:0000313" key="2">
    <source>
        <dbReference type="EMBL" id="SVC14956.1"/>
    </source>
</evidence>
<name>A0A382JT84_9ZZZZ</name>
<evidence type="ECO:0000256" key="1">
    <source>
        <dbReference type="SAM" id="MobiDB-lite"/>
    </source>
</evidence>
<protein>
    <submittedName>
        <fullName evidence="2">Uncharacterized protein</fullName>
    </submittedName>
</protein>
<feature type="region of interest" description="Disordered" evidence="1">
    <location>
        <begin position="1"/>
        <end position="32"/>
    </location>
</feature>
<sequence length="32" mass="3709">IQSDFPMNEFAQSKKLPALQQNPHPSHLYQTL</sequence>
<accession>A0A382JT84</accession>